<feature type="compositionally biased region" description="Basic residues" evidence="2">
    <location>
        <begin position="1"/>
        <end position="13"/>
    </location>
</feature>
<keyword evidence="4" id="KW-0378">Hydrolase</keyword>
<feature type="compositionally biased region" description="Polar residues" evidence="2">
    <location>
        <begin position="32"/>
        <end position="46"/>
    </location>
</feature>
<dbReference type="SUPFAM" id="SSF53098">
    <property type="entry name" value="Ribonuclease H-like"/>
    <property type="match status" value="1"/>
</dbReference>
<dbReference type="Gene3D" id="3.30.420.10">
    <property type="entry name" value="Ribonuclease H-like superfamily/Ribonuclease H"/>
    <property type="match status" value="1"/>
</dbReference>
<dbReference type="AlphaFoldDB" id="A0A075RBK5"/>
<keyword evidence="5" id="KW-1185">Reference proteome</keyword>
<dbReference type="InterPro" id="IPR011990">
    <property type="entry name" value="TPR-like_helical_dom_sf"/>
</dbReference>
<name>A0A075RBK5_BRELA</name>
<dbReference type="Gene3D" id="1.25.40.10">
    <property type="entry name" value="Tetratricopeptide repeat domain"/>
    <property type="match status" value="1"/>
</dbReference>
<feature type="coiled-coil region" evidence="1">
    <location>
        <begin position="425"/>
        <end position="452"/>
    </location>
</feature>
<dbReference type="SUPFAM" id="SSF48452">
    <property type="entry name" value="TPR-like"/>
    <property type="match status" value="1"/>
</dbReference>
<gene>
    <name evidence="4" type="ORF">BRLA_c025710</name>
</gene>
<dbReference type="Proteomes" id="UP000005850">
    <property type="component" value="Chromosome"/>
</dbReference>
<dbReference type="PANTHER" id="PTHR38462:SF1">
    <property type="entry name" value="YPRB RIBONUCLEASE H-LIKE DOMAIN-CONTAINING PROTEIN"/>
    <property type="match status" value="1"/>
</dbReference>
<evidence type="ECO:0000313" key="5">
    <source>
        <dbReference type="Proteomes" id="UP000005850"/>
    </source>
</evidence>
<feature type="domain" description="YprB ribonuclease H-like" evidence="3">
    <location>
        <begin position="132"/>
        <end position="302"/>
    </location>
</feature>
<keyword evidence="1" id="KW-0175">Coiled coil</keyword>
<dbReference type="HOGENOM" id="CLU_035904_2_0_9"/>
<dbReference type="InterPro" id="IPR038720">
    <property type="entry name" value="YprB_RNase_H-like_dom"/>
</dbReference>
<evidence type="ECO:0000259" key="3">
    <source>
        <dbReference type="Pfam" id="PF13482"/>
    </source>
</evidence>
<organism evidence="4 5">
    <name type="scientific">Brevibacillus laterosporus LMG 15441</name>
    <dbReference type="NCBI Taxonomy" id="1042163"/>
    <lineage>
        <taxon>Bacteria</taxon>
        <taxon>Bacillati</taxon>
        <taxon>Bacillota</taxon>
        <taxon>Bacilli</taxon>
        <taxon>Bacillales</taxon>
        <taxon>Paenibacillaceae</taxon>
        <taxon>Brevibacillus</taxon>
    </lineage>
</organism>
<evidence type="ECO:0000256" key="1">
    <source>
        <dbReference type="SAM" id="Coils"/>
    </source>
</evidence>
<dbReference type="KEGG" id="blr:BRLA_c025710"/>
<dbReference type="GO" id="GO:0004527">
    <property type="term" value="F:exonuclease activity"/>
    <property type="evidence" value="ECO:0007669"/>
    <property type="project" value="UniProtKB-KW"/>
</dbReference>
<dbReference type="RefSeq" id="WP_003336307.1">
    <property type="nucleotide sequence ID" value="NZ_CP007806.1"/>
</dbReference>
<dbReference type="GO" id="GO:0003676">
    <property type="term" value="F:nucleic acid binding"/>
    <property type="evidence" value="ECO:0007669"/>
    <property type="project" value="InterPro"/>
</dbReference>
<reference evidence="4 5" key="1">
    <citation type="journal article" date="2011" name="J. Bacteriol.">
        <title>Genome sequence of Brevibacillus laterosporus LMG 15441, a pathogen of invertebrates.</title>
        <authorList>
            <person name="Djukic M."/>
            <person name="Poehlein A."/>
            <person name="Thurmer A."/>
            <person name="Daniel R."/>
        </authorList>
    </citation>
    <scope>NUCLEOTIDE SEQUENCE [LARGE SCALE GENOMIC DNA]</scope>
    <source>
        <strain evidence="4 5">LMG 15441</strain>
    </source>
</reference>
<proteinExistence type="predicted"/>
<keyword evidence="4" id="KW-0269">Exonuclease</keyword>
<evidence type="ECO:0000313" key="4">
    <source>
        <dbReference type="EMBL" id="AIG26890.1"/>
    </source>
</evidence>
<protein>
    <submittedName>
        <fullName evidence="4">Putative exonuclease</fullName>
    </submittedName>
</protein>
<dbReference type="Pfam" id="PF13482">
    <property type="entry name" value="RNase_H_2"/>
    <property type="match status" value="1"/>
</dbReference>
<dbReference type="PANTHER" id="PTHR38462">
    <property type="entry name" value="EXONUCLEASE-LIKE PROTEIN"/>
    <property type="match status" value="1"/>
</dbReference>
<evidence type="ECO:0000256" key="2">
    <source>
        <dbReference type="SAM" id="MobiDB-lite"/>
    </source>
</evidence>
<accession>A0A075RBK5</accession>
<dbReference type="EMBL" id="CP007806">
    <property type="protein sequence ID" value="AIG26890.1"/>
    <property type="molecule type" value="Genomic_DNA"/>
</dbReference>
<feature type="region of interest" description="Disordered" evidence="2">
    <location>
        <begin position="1"/>
        <end position="56"/>
    </location>
</feature>
<dbReference type="eggNOG" id="COG3359">
    <property type="taxonomic scope" value="Bacteria"/>
</dbReference>
<sequence>MSLKNKLQRMKKHLTLESNNEQADRQEKQAEPKQQSDISASSLQRPEQSDCKRSVYESPQIQIPYADTWRRLQAKPFFGEEEYAMVREVRYPLDMIHGNYEFSALLDVIDKWNESGMEHPLSAANKRPEDLLFFDTETTGLHGGVGNTIFLLGYSKWEQDEVVVRQHFLTDPFSEITLYQSFLADVKESKQLVTYNGKAFDWPQVKTRHTLVRNDVPALPVFGHIDLLHGARRLWKNELVSCRLSIVEQQKLGIRRLEDIPGSLAPMLYFEYVREQNPEHIAGVLQHNEVDVLSLITLYIHISYMLLSVESVTMSMEERYEVARWYEAIGSEQLALSHYKEVARSKHPYAGRAKAALGHIFKRQKEWGKALYCYDACLQDKEWGTEEICIEAAKICEHQLKEYDKAYAYTKMAFERWQKKTSYLRQRNKSEREMYEKRLLRLEKKLEQVSESLFDEEVTR</sequence>
<keyword evidence="4" id="KW-0540">Nuclease</keyword>
<dbReference type="InterPro" id="IPR036397">
    <property type="entry name" value="RNaseH_sf"/>
</dbReference>
<dbReference type="STRING" id="1042163.BRLA_c025710"/>
<feature type="compositionally biased region" description="Basic and acidic residues" evidence="2">
    <location>
        <begin position="22"/>
        <end position="31"/>
    </location>
</feature>
<dbReference type="InterPro" id="IPR012337">
    <property type="entry name" value="RNaseH-like_sf"/>
</dbReference>